<sequence>MVLPTEPYPDTPQRTRMVAPPPQTHRTALFLVLVRLSHARPAYSRLDITHRIPAPLAHGNSTTTRAINTQPFRHADCRFRSAGIICHGNGADDYGRGVSARDGGPTPSLASSSRASFYVREFCEEMGIPYVRFGFVKGNREVIGRLAEVAAQLRVWEECRKVAVRDLMEGNVEVVYSYKP</sequence>
<protein>
    <submittedName>
        <fullName evidence="2">Uncharacterized protein</fullName>
    </submittedName>
</protein>
<feature type="compositionally biased region" description="Pro residues" evidence="1">
    <location>
        <begin position="1"/>
        <end position="10"/>
    </location>
</feature>
<feature type="region of interest" description="Disordered" evidence="1">
    <location>
        <begin position="1"/>
        <end position="20"/>
    </location>
</feature>
<organism evidence="2 3">
    <name type="scientific">Botrytis hyacinthi</name>
    <dbReference type="NCBI Taxonomy" id="278943"/>
    <lineage>
        <taxon>Eukaryota</taxon>
        <taxon>Fungi</taxon>
        <taxon>Dikarya</taxon>
        <taxon>Ascomycota</taxon>
        <taxon>Pezizomycotina</taxon>
        <taxon>Leotiomycetes</taxon>
        <taxon>Helotiales</taxon>
        <taxon>Sclerotiniaceae</taxon>
        <taxon>Botrytis</taxon>
    </lineage>
</organism>
<dbReference type="AlphaFoldDB" id="A0A4Z1GNS4"/>
<keyword evidence="3" id="KW-1185">Reference proteome</keyword>
<accession>A0A4Z1GNS4</accession>
<gene>
    <name evidence="2" type="ORF">BHYA_0105g00030</name>
</gene>
<dbReference type="Proteomes" id="UP000297814">
    <property type="component" value="Unassembled WGS sequence"/>
</dbReference>
<evidence type="ECO:0000313" key="3">
    <source>
        <dbReference type="Proteomes" id="UP000297814"/>
    </source>
</evidence>
<evidence type="ECO:0000313" key="2">
    <source>
        <dbReference type="EMBL" id="TGO37112.1"/>
    </source>
</evidence>
<name>A0A4Z1GNS4_9HELO</name>
<dbReference type="EMBL" id="PQXK01000105">
    <property type="protein sequence ID" value="TGO37112.1"/>
    <property type="molecule type" value="Genomic_DNA"/>
</dbReference>
<evidence type="ECO:0000256" key="1">
    <source>
        <dbReference type="SAM" id="MobiDB-lite"/>
    </source>
</evidence>
<proteinExistence type="predicted"/>
<comment type="caution">
    <text evidence="2">The sequence shown here is derived from an EMBL/GenBank/DDBJ whole genome shotgun (WGS) entry which is preliminary data.</text>
</comment>
<reference evidence="2 3" key="1">
    <citation type="submission" date="2017-12" db="EMBL/GenBank/DDBJ databases">
        <title>Comparative genomics of Botrytis spp.</title>
        <authorList>
            <person name="Valero-Jimenez C.A."/>
            <person name="Tapia P."/>
            <person name="Veloso J."/>
            <person name="Silva-Moreno E."/>
            <person name="Staats M."/>
            <person name="Valdes J.H."/>
            <person name="Van Kan J.A.L."/>
        </authorList>
    </citation>
    <scope>NUCLEOTIDE SEQUENCE [LARGE SCALE GENOMIC DNA]</scope>
    <source>
        <strain evidence="2 3">Bh0001</strain>
    </source>
</reference>